<accession>A0A6A6DGY6</accession>
<protein>
    <submittedName>
        <fullName evidence="1">Uncharacterized protein</fullName>
    </submittedName>
</protein>
<proteinExistence type="predicted"/>
<dbReference type="EMBL" id="ML994700">
    <property type="protein sequence ID" value="KAF2176846.1"/>
    <property type="molecule type" value="Genomic_DNA"/>
</dbReference>
<reference evidence="1" key="1">
    <citation type="journal article" date="2020" name="Stud. Mycol.">
        <title>101 Dothideomycetes genomes: a test case for predicting lifestyles and emergence of pathogens.</title>
        <authorList>
            <person name="Haridas S."/>
            <person name="Albert R."/>
            <person name="Binder M."/>
            <person name="Bloem J."/>
            <person name="Labutti K."/>
            <person name="Salamov A."/>
            <person name="Andreopoulos B."/>
            <person name="Baker S."/>
            <person name="Barry K."/>
            <person name="Bills G."/>
            <person name="Bluhm B."/>
            <person name="Cannon C."/>
            <person name="Castanera R."/>
            <person name="Culley D."/>
            <person name="Daum C."/>
            <person name="Ezra D."/>
            <person name="Gonzalez J."/>
            <person name="Henrissat B."/>
            <person name="Kuo A."/>
            <person name="Liang C."/>
            <person name="Lipzen A."/>
            <person name="Lutzoni F."/>
            <person name="Magnuson J."/>
            <person name="Mondo S."/>
            <person name="Nolan M."/>
            <person name="Ohm R."/>
            <person name="Pangilinan J."/>
            <person name="Park H.-J."/>
            <person name="Ramirez L."/>
            <person name="Alfaro M."/>
            <person name="Sun H."/>
            <person name="Tritt A."/>
            <person name="Yoshinaga Y."/>
            <person name="Zwiers L.-H."/>
            <person name="Turgeon B."/>
            <person name="Goodwin S."/>
            <person name="Spatafora J."/>
            <person name="Crous P."/>
            <person name="Grigoriev I."/>
        </authorList>
    </citation>
    <scope>NUCLEOTIDE SEQUENCE</scope>
    <source>
        <strain evidence="1">CBS 207.26</strain>
    </source>
</reference>
<name>A0A6A6DGY6_9PEZI</name>
<dbReference type="AlphaFoldDB" id="A0A6A6DGY6"/>
<gene>
    <name evidence="1" type="ORF">K469DRAFT_698184</name>
</gene>
<evidence type="ECO:0000313" key="2">
    <source>
        <dbReference type="Proteomes" id="UP000800200"/>
    </source>
</evidence>
<organism evidence="1 2">
    <name type="scientific">Zopfia rhizophila CBS 207.26</name>
    <dbReference type="NCBI Taxonomy" id="1314779"/>
    <lineage>
        <taxon>Eukaryota</taxon>
        <taxon>Fungi</taxon>
        <taxon>Dikarya</taxon>
        <taxon>Ascomycota</taxon>
        <taxon>Pezizomycotina</taxon>
        <taxon>Dothideomycetes</taxon>
        <taxon>Dothideomycetes incertae sedis</taxon>
        <taxon>Zopfiaceae</taxon>
        <taxon>Zopfia</taxon>
    </lineage>
</organism>
<dbReference type="Proteomes" id="UP000800200">
    <property type="component" value="Unassembled WGS sequence"/>
</dbReference>
<keyword evidence="2" id="KW-1185">Reference proteome</keyword>
<evidence type="ECO:0000313" key="1">
    <source>
        <dbReference type="EMBL" id="KAF2176846.1"/>
    </source>
</evidence>
<sequence length="249" mass="28351">MLDDFLASNLITVDRLEWRGANKLDIRGRTSSVSVWTPSDQQIKIDTTLYHELIYQYRNDPENIHPIADIARRGPDGFQSEGGFTAYGWRIATRASNEMTPRLNEENYALFGLDTGYLIVDFVKEGEMLSHLGTRFAMIRIEEPTSLWARVEVDFRWLGRSLWRAGGGSNPTLSASRWEIEEHLDQLSELTVYSTYITGKMSSKSDWAYRTSSVVAYYFGQQPMITSPPTSLVTLGNTPWQKCLETSIS</sequence>